<sequence length="282" mass="31583">MKQLFFLLAALIFLTGCPPDLEVAPAFVLVEDFNFTVAGNGPETTNITEVWAFFDDDNSFIGAFPLPARIPINALGSQNIRLEAGIRQNGISATPDVYDFYTPVTRTLDLVPGEVIDLGVLPITYRSDVKTAVFEDFELGTNRAFTEVVVGEATFTRVEDVVRSGSFSGRLRLNEDEPLIELATFQQLQGLIDVRPYVWLELDFRSEAPVVWGVTGNRGIENVRVFDPGFSPRNEWTKIYFNLSEVIVLANLDEFQLILSALLPPDETEAEVYLDNIKLLYF</sequence>
<protein>
    <submittedName>
        <fullName evidence="1">Uncharacterized protein</fullName>
    </submittedName>
</protein>
<evidence type="ECO:0000313" key="1">
    <source>
        <dbReference type="EMBL" id="SEQ34866.1"/>
    </source>
</evidence>
<dbReference type="OrthoDB" id="1491784at2"/>
<organism evidence="1 2">
    <name type="scientific">Neolewinella agarilytica</name>
    <dbReference type="NCBI Taxonomy" id="478744"/>
    <lineage>
        <taxon>Bacteria</taxon>
        <taxon>Pseudomonadati</taxon>
        <taxon>Bacteroidota</taxon>
        <taxon>Saprospiria</taxon>
        <taxon>Saprospirales</taxon>
        <taxon>Lewinellaceae</taxon>
        <taxon>Neolewinella</taxon>
    </lineage>
</organism>
<dbReference type="InParanoid" id="A0A1H9FAA5"/>
<gene>
    <name evidence="1" type="ORF">SAMN05444359_108152</name>
</gene>
<reference evidence="2" key="1">
    <citation type="submission" date="2016-10" db="EMBL/GenBank/DDBJ databases">
        <authorList>
            <person name="Varghese N."/>
            <person name="Submissions S."/>
        </authorList>
    </citation>
    <scope>NUCLEOTIDE SEQUENCE [LARGE SCALE GENOMIC DNA]</scope>
    <source>
        <strain evidence="2">DSM 24740</strain>
    </source>
</reference>
<dbReference type="AlphaFoldDB" id="A0A1H9FAA5"/>
<dbReference type="STRING" id="478744.SAMN05444359_108152"/>
<dbReference type="RefSeq" id="WP_090167598.1">
    <property type="nucleotide sequence ID" value="NZ_FOFB01000008.1"/>
</dbReference>
<dbReference type="PROSITE" id="PS51257">
    <property type="entry name" value="PROKAR_LIPOPROTEIN"/>
    <property type="match status" value="1"/>
</dbReference>
<dbReference type="EMBL" id="FOFB01000008">
    <property type="protein sequence ID" value="SEQ34866.1"/>
    <property type="molecule type" value="Genomic_DNA"/>
</dbReference>
<proteinExistence type="predicted"/>
<accession>A0A1H9FAA5</accession>
<evidence type="ECO:0000313" key="2">
    <source>
        <dbReference type="Proteomes" id="UP000199021"/>
    </source>
</evidence>
<name>A0A1H9FAA5_9BACT</name>
<keyword evidence="2" id="KW-1185">Reference proteome</keyword>
<dbReference type="Proteomes" id="UP000199021">
    <property type="component" value="Unassembled WGS sequence"/>
</dbReference>